<feature type="compositionally biased region" description="Acidic residues" evidence="1">
    <location>
        <begin position="142"/>
        <end position="157"/>
    </location>
</feature>
<dbReference type="Proteomes" id="UP001151760">
    <property type="component" value="Unassembled WGS sequence"/>
</dbReference>
<dbReference type="EMBL" id="BQNB010009360">
    <property type="protein sequence ID" value="GJS62435.1"/>
    <property type="molecule type" value="Genomic_DNA"/>
</dbReference>
<evidence type="ECO:0000313" key="3">
    <source>
        <dbReference type="Proteomes" id="UP001151760"/>
    </source>
</evidence>
<feature type="compositionally biased region" description="Basic and acidic residues" evidence="1">
    <location>
        <begin position="206"/>
        <end position="217"/>
    </location>
</feature>
<keyword evidence="3" id="KW-1185">Reference proteome</keyword>
<reference evidence="2" key="2">
    <citation type="submission" date="2022-01" db="EMBL/GenBank/DDBJ databases">
        <authorList>
            <person name="Yamashiro T."/>
            <person name="Shiraishi A."/>
            <person name="Satake H."/>
            <person name="Nakayama K."/>
        </authorList>
    </citation>
    <scope>NUCLEOTIDE SEQUENCE</scope>
</reference>
<gene>
    <name evidence="2" type="ORF">Tco_0657219</name>
</gene>
<organism evidence="2 3">
    <name type="scientific">Tanacetum coccineum</name>
    <dbReference type="NCBI Taxonomy" id="301880"/>
    <lineage>
        <taxon>Eukaryota</taxon>
        <taxon>Viridiplantae</taxon>
        <taxon>Streptophyta</taxon>
        <taxon>Embryophyta</taxon>
        <taxon>Tracheophyta</taxon>
        <taxon>Spermatophyta</taxon>
        <taxon>Magnoliopsida</taxon>
        <taxon>eudicotyledons</taxon>
        <taxon>Gunneridae</taxon>
        <taxon>Pentapetalae</taxon>
        <taxon>asterids</taxon>
        <taxon>campanulids</taxon>
        <taxon>Asterales</taxon>
        <taxon>Asteraceae</taxon>
        <taxon>Asteroideae</taxon>
        <taxon>Anthemideae</taxon>
        <taxon>Anthemidinae</taxon>
        <taxon>Tanacetum</taxon>
    </lineage>
</organism>
<evidence type="ECO:0000313" key="2">
    <source>
        <dbReference type="EMBL" id="GJS62435.1"/>
    </source>
</evidence>
<protein>
    <submittedName>
        <fullName evidence="2">Uncharacterized protein</fullName>
    </submittedName>
</protein>
<reference evidence="2" key="1">
    <citation type="journal article" date="2022" name="Int. J. Mol. Sci.">
        <title>Draft Genome of Tanacetum Coccineum: Genomic Comparison of Closely Related Tanacetum-Family Plants.</title>
        <authorList>
            <person name="Yamashiro T."/>
            <person name="Shiraishi A."/>
            <person name="Nakayama K."/>
            <person name="Satake H."/>
        </authorList>
    </citation>
    <scope>NUCLEOTIDE SEQUENCE</scope>
</reference>
<feature type="compositionally biased region" description="Acidic residues" evidence="1">
    <location>
        <begin position="184"/>
        <end position="205"/>
    </location>
</feature>
<feature type="compositionally biased region" description="Basic and acidic residues" evidence="1">
    <location>
        <begin position="158"/>
        <end position="183"/>
    </location>
</feature>
<sequence length="382" mass="42096">MPYSIFTKLIINHFLSQHKSLAKLKHLYINTIKDDGVLNKLKFVKMGEDFQEYGRAIPNTMLTDEIRQSKTYQTFLALCTSLIPPKKTIGQLVKEEHLCKQLKASKMVSKSQLHTGGSSEGDGVTPEVPDESIGIFTTLSEGTEEEKQDDQDDDDDRSIDIKETNNDERTEDAFVHGDEYVHDDVDEEIKDAEDDETGKDDEEITDAEKSEATKGDYEQVGNLPPTSFSLSVSSGFGNQFLNLSYDISIIGTTKESADTDMNSLLDIQIQQEVPHIQSPTLLNVPVLVIPEQATPTPSLALPTKTPVLTVPPPPPIVFAISSVQQQTTPIPTPPITTIAPSVTTTVLDPLPAIVQRVSELEKDVQELKQVDHSSAILATIRS</sequence>
<proteinExistence type="predicted"/>
<evidence type="ECO:0000256" key="1">
    <source>
        <dbReference type="SAM" id="MobiDB-lite"/>
    </source>
</evidence>
<name>A0ABQ4XBM8_9ASTR</name>
<feature type="region of interest" description="Disordered" evidence="1">
    <location>
        <begin position="109"/>
        <end position="222"/>
    </location>
</feature>
<comment type="caution">
    <text evidence="2">The sequence shown here is derived from an EMBL/GenBank/DDBJ whole genome shotgun (WGS) entry which is preliminary data.</text>
</comment>
<accession>A0ABQ4XBM8</accession>